<proteinExistence type="inferred from homology"/>
<dbReference type="PANTHER" id="PTHR32268:SF15">
    <property type="entry name" value="HOMOSERINE ACETYLTRANSFERASE FAMILY PROTEIN (AFU_ORTHOLOGUE AFUA_1G15350)"/>
    <property type="match status" value="1"/>
</dbReference>
<keyword evidence="4" id="KW-0378">Hydrolase</keyword>
<evidence type="ECO:0000313" key="4">
    <source>
        <dbReference type="EMBL" id="EMF13736.1"/>
    </source>
</evidence>
<reference evidence="4 5" key="1">
    <citation type="journal article" date="2012" name="PLoS Pathog.">
        <title>Diverse lifestyles and strategies of plant pathogenesis encoded in the genomes of eighteen Dothideomycetes fungi.</title>
        <authorList>
            <person name="Ohm R.A."/>
            <person name="Feau N."/>
            <person name="Henrissat B."/>
            <person name="Schoch C.L."/>
            <person name="Horwitz B.A."/>
            <person name="Barry K.W."/>
            <person name="Condon B.J."/>
            <person name="Copeland A.C."/>
            <person name="Dhillon B."/>
            <person name="Glaser F."/>
            <person name="Hesse C.N."/>
            <person name="Kosti I."/>
            <person name="LaButti K."/>
            <person name="Lindquist E.A."/>
            <person name="Lucas S."/>
            <person name="Salamov A.A."/>
            <person name="Bradshaw R.E."/>
            <person name="Ciuffetti L."/>
            <person name="Hamelin R.C."/>
            <person name="Kema G.H.J."/>
            <person name="Lawrence C."/>
            <person name="Scott J.A."/>
            <person name="Spatafora J.W."/>
            <person name="Turgeon B.G."/>
            <person name="de Wit P.J.G.M."/>
            <person name="Zhong S."/>
            <person name="Goodwin S.B."/>
            <person name="Grigoriev I.V."/>
        </authorList>
    </citation>
    <scope>NUCLEOTIDE SEQUENCE [LARGE SCALE GENOMIC DNA]</scope>
    <source>
        <strain evidence="4 5">SO2202</strain>
    </source>
</reference>
<feature type="domain" description="AB hydrolase-1" evidence="3">
    <location>
        <begin position="71"/>
        <end position="164"/>
    </location>
</feature>
<dbReference type="eggNOG" id="ENOG502SKF6">
    <property type="taxonomic scope" value="Eukaryota"/>
</dbReference>
<comment type="similarity">
    <text evidence="1">Belongs to the AB hydrolase superfamily. MetX family.</text>
</comment>
<dbReference type="GeneID" id="27905188"/>
<protein>
    <submittedName>
        <fullName evidence="4">Alpha/beta-hydrolase</fullName>
    </submittedName>
</protein>
<dbReference type="Gene3D" id="3.40.50.1820">
    <property type="entry name" value="alpha/beta hydrolase"/>
    <property type="match status" value="1"/>
</dbReference>
<dbReference type="AlphaFoldDB" id="M3C083"/>
<dbReference type="InterPro" id="IPR008220">
    <property type="entry name" value="HAT_MetX-like"/>
</dbReference>
<dbReference type="OrthoDB" id="9972683at2759"/>
<dbReference type="Proteomes" id="UP000016931">
    <property type="component" value="Unassembled WGS sequence"/>
</dbReference>
<accession>M3C083</accession>
<feature type="region of interest" description="Disordered" evidence="2">
    <location>
        <begin position="193"/>
        <end position="224"/>
    </location>
</feature>
<gene>
    <name evidence="4" type="ORF">SEPMUDRAFT_163370</name>
</gene>
<evidence type="ECO:0000256" key="2">
    <source>
        <dbReference type="SAM" id="MobiDB-lite"/>
    </source>
</evidence>
<dbReference type="HOGENOM" id="CLU_028760_2_0_1"/>
<dbReference type="InterPro" id="IPR000073">
    <property type="entry name" value="AB_hydrolase_1"/>
</dbReference>
<dbReference type="GO" id="GO:0016787">
    <property type="term" value="F:hydrolase activity"/>
    <property type="evidence" value="ECO:0007669"/>
    <property type="project" value="UniProtKB-KW"/>
</dbReference>
<dbReference type="OMA" id="DCVRAQH"/>
<evidence type="ECO:0000259" key="3">
    <source>
        <dbReference type="Pfam" id="PF00561"/>
    </source>
</evidence>
<sequence length="372" mass="40720">MPSANNGGGGGPGSSYETFEIPDFTFASGAKQSVKIAYHSINPTSTKGTVLIPTCFGGRINTTLTFTTGALREYHVVVVAMLGNGESSSPSNDETFPRDYSLRYQDNINAQYILLTRHLGVQSLEAVVGFSMGGQQAYYWAVMHGSDNKPNSPPFLKRAIVICGSAKTSGHNYAFLEGPTSALVASHDYVQGRLNRSNNNDNNKNNNNQQQQQQKNGLVVDHNPPKEGLRAFGRAYAAWLTSAEWFRQELWREVGANSLHDWLYPPVASAESWDPEDLITLARMWQAGDVGDVFGGGDYKKALASISAKVLLMPCTTDQYFVAEDCANEVKFLQKGKYEPIPSVWGHIAGGGANPKDTEWMDGKIAEFMKED</sequence>
<dbReference type="Pfam" id="PF00561">
    <property type="entry name" value="Abhydrolase_1"/>
    <property type="match status" value="1"/>
</dbReference>
<feature type="compositionally biased region" description="Low complexity" evidence="2">
    <location>
        <begin position="198"/>
        <end position="216"/>
    </location>
</feature>
<dbReference type="GO" id="GO:0016747">
    <property type="term" value="F:acyltransferase activity, transferring groups other than amino-acyl groups"/>
    <property type="evidence" value="ECO:0007669"/>
    <property type="project" value="InterPro"/>
</dbReference>
<keyword evidence="5" id="KW-1185">Reference proteome</keyword>
<dbReference type="InterPro" id="IPR029058">
    <property type="entry name" value="AB_hydrolase_fold"/>
</dbReference>
<dbReference type="RefSeq" id="XP_016761857.1">
    <property type="nucleotide sequence ID" value="XM_016908051.1"/>
</dbReference>
<evidence type="ECO:0000256" key="1">
    <source>
        <dbReference type="ARBA" id="ARBA00006886"/>
    </source>
</evidence>
<dbReference type="PANTHER" id="PTHR32268">
    <property type="entry name" value="HOMOSERINE O-ACETYLTRANSFERASE"/>
    <property type="match status" value="1"/>
</dbReference>
<dbReference type="SUPFAM" id="SSF53474">
    <property type="entry name" value="alpha/beta-Hydrolases"/>
    <property type="match status" value="1"/>
</dbReference>
<dbReference type="EMBL" id="KB456263">
    <property type="protein sequence ID" value="EMF13736.1"/>
    <property type="molecule type" value="Genomic_DNA"/>
</dbReference>
<name>M3C083_SPHMS</name>
<organism evidence="4 5">
    <name type="scientific">Sphaerulina musiva (strain SO2202)</name>
    <name type="common">Poplar stem canker fungus</name>
    <name type="synonym">Septoria musiva</name>
    <dbReference type="NCBI Taxonomy" id="692275"/>
    <lineage>
        <taxon>Eukaryota</taxon>
        <taxon>Fungi</taxon>
        <taxon>Dikarya</taxon>
        <taxon>Ascomycota</taxon>
        <taxon>Pezizomycotina</taxon>
        <taxon>Dothideomycetes</taxon>
        <taxon>Dothideomycetidae</taxon>
        <taxon>Mycosphaerellales</taxon>
        <taxon>Mycosphaerellaceae</taxon>
        <taxon>Sphaerulina</taxon>
    </lineage>
</organism>
<dbReference type="STRING" id="692275.M3C083"/>
<evidence type="ECO:0000313" key="5">
    <source>
        <dbReference type="Proteomes" id="UP000016931"/>
    </source>
</evidence>